<reference evidence="2 3" key="1">
    <citation type="submission" date="2016-05" db="EMBL/GenBank/DDBJ databases">
        <authorList>
            <person name="Lavstsen T."/>
            <person name="Jespersen J.S."/>
        </authorList>
    </citation>
    <scope>NUCLEOTIDE SEQUENCE [LARGE SCALE GENOMIC DNA]</scope>
    <source>
        <strain evidence="2 3">B7-9</strain>
    </source>
</reference>
<evidence type="ECO:0000259" key="1">
    <source>
        <dbReference type="Pfam" id="PF13579"/>
    </source>
</evidence>
<dbReference type="InterPro" id="IPR050194">
    <property type="entry name" value="Glycosyltransferase_grp1"/>
</dbReference>
<protein>
    <submittedName>
        <fullName evidence="2">Glycosyl transferase family 1</fullName>
    </submittedName>
</protein>
<dbReference type="OrthoDB" id="9814612at2"/>
<dbReference type="AlphaFoldDB" id="A0A2H3KMU2"/>
<dbReference type="RefSeq" id="WP_097655493.1">
    <property type="nucleotide sequence ID" value="NZ_LYXE01000200.1"/>
</dbReference>
<organism evidence="2 3">
    <name type="scientific">Candidatus Chloroploca asiatica</name>
    <dbReference type="NCBI Taxonomy" id="1506545"/>
    <lineage>
        <taxon>Bacteria</taxon>
        <taxon>Bacillati</taxon>
        <taxon>Chloroflexota</taxon>
        <taxon>Chloroflexia</taxon>
        <taxon>Chloroflexales</taxon>
        <taxon>Chloroflexineae</taxon>
        <taxon>Oscillochloridaceae</taxon>
        <taxon>Candidatus Chloroploca</taxon>
    </lineage>
</organism>
<gene>
    <name evidence="2" type="ORF">A9Q02_07105</name>
</gene>
<keyword evidence="3" id="KW-1185">Reference proteome</keyword>
<dbReference type="SUPFAM" id="SSF53756">
    <property type="entry name" value="UDP-Glycosyltransferase/glycogen phosphorylase"/>
    <property type="match status" value="1"/>
</dbReference>
<dbReference type="Gene3D" id="3.40.50.2000">
    <property type="entry name" value="Glycogen Phosphorylase B"/>
    <property type="match status" value="2"/>
</dbReference>
<dbReference type="PANTHER" id="PTHR45947">
    <property type="entry name" value="SULFOQUINOVOSYL TRANSFERASE SQD2"/>
    <property type="match status" value="1"/>
</dbReference>
<name>A0A2H3KMU2_9CHLR</name>
<evidence type="ECO:0000313" key="3">
    <source>
        <dbReference type="Proteomes" id="UP000220922"/>
    </source>
</evidence>
<dbReference type="GO" id="GO:0016757">
    <property type="term" value="F:glycosyltransferase activity"/>
    <property type="evidence" value="ECO:0007669"/>
    <property type="project" value="TreeGrafter"/>
</dbReference>
<comment type="caution">
    <text evidence="2">The sequence shown here is derived from an EMBL/GenBank/DDBJ whole genome shotgun (WGS) entry which is preliminary data.</text>
</comment>
<dbReference type="Pfam" id="PF13692">
    <property type="entry name" value="Glyco_trans_1_4"/>
    <property type="match status" value="1"/>
</dbReference>
<dbReference type="Proteomes" id="UP000220922">
    <property type="component" value="Unassembled WGS sequence"/>
</dbReference>
<dbReference type="Pfam" id="PF13579">
    <property type="entry name" value="Glyco_trans_4_4"/>
    <property type="match status" value="1"/>
</dbReference>
<feature type="domain" description="Glycosyltransferase subfamily 4-like N-terminal" evidence="1">
    <location>
        <begin position="17"/>
        <end position="239"/>
    </location>
</feature>
<dbReference type="EMBL" id="LYXE01000200">
    <property type="protein sequence ID" value="PDV96456.1"/>
    <property type="molecule type" value="Genomic_DNA"/>
</dbReference>
<accession>A0A2H3KMU2</accession>
<proteinExistence type="predicted"/>
<dbReference type="PANTHER" id="PTHR45947:SF3">
    <property type="entry name" value="SULFOQUINOVOSYL TRANSFERASE SQD2"/>
    <property type="match status" value="1"/>
</dbReference>
<evidence type="ECO:0000313" key="2">
    <source>
        <dbReference type="EMBL" id="PDV96456.1"/>
    </source>
</evidence>
<sequence length="444" mass="49327">MKVLLAVHHFPPRYSAGAELYTFRLARWLLEHGHEAEVVCIETLDEERPVGVEAIQDTYEEVPVWRLHLGLRNAPSNWSYANPMVAAWVAAYMRTARPDLVHLQSGYLIGAGVLEVAHQLGVPSIVTLHDYWFLCPRITLLRSDGKVCTTPPTDPAECAWCLQQDQRRYRLTEQLSGGAAGRTWIALNGEAGRNEQAARRAYLRKALGLANLVIAPSQFLAGMFRDLVEPARLQVVRLGVKLEPLRQTPPPPQGNPLQLAYIGQIAQHKGVHLIIEALRLLPQGERTVQLQVYGNLDQHPTYTQRLRNLIGKDPRITLAGRFANGRIAEVLATVDALIVPSIWYENSPLTILEAQSAGRPVVASAFGGMAELVQDEVDGLHFRPGEAKDLARQIKRLRDEPGLLARLVAGVRPPTSIDEELDCLLATYTRIIAQHQPRLLPEAA</sequence>
<dbReference type="InterPro" id="IPR028098">
    <property type="entry name" value="Glyco_trans_4-like_N"/>
</dbReference>
<dbReference type="CDD" id="cd03823">
    <property type="entry name" value="GT4_ExpE7-like"/>
    <property type="match status" value="1"/>
</dbReference>
<keyword evidence="2" id="KW-0808">Transferase</keyword>